<dbReference type="GO" id="GO:0005615">
    <property type="term" value="C:extracellular space"/>
    <property type="evidence" value="ECO:0007669"/>
    <property type="project" value="TreeGrafter"/>
</dbReference>
<dbReference type="PANTHER" id="PTHR11008:SF39">
    <property type="entry name" value="CIRCADIAN CLOCK-CONTROLLED PROTEIN-LIKE PROTEIN"/>
    <property type="match status" value="1"/>
</dbReference>
<evidence type="ECO:0008006" key="4">
    <source>
        <dbReference type="Google" id="ProtNLM"/>
    </source>
</evidence>
<feature type="signal peptide" evidence="1">
    <location>
        <begin position="1"/>
        <end position="23"/>
    </location>
</feature>
<keyword evidence="1" id="KW-0732">Signal</keyword>
<sequence>MKTHFSIFLQIFVVILIAENNRAAIAPSIKTCPRNSPNLAECLIKAVDVMKPQISTGYYGPNLISDVNLTRVLIGDIAVNRNINVKLLGMYIVGMNNFKIEKLRINPEKFKIEIIVSIPHMDGFAKYSLGWNLGIFAIQGAGDENFSLDNTKVLMKLSGTRYPRNGVEYLKIDSAEMTIKSGNLRVYFDNLFNGQKALEKAANEVINQNIELFKGEVFPPIEQNLSKILLRLATQIFDSAPYEEFFPIK</sequence>
<gene>
    <name evidence="2" type="ORF">CHIRRI_LOCUS8360</name>
</gene>
<evidence type="ECO:0000256" key="1">
    <source>
        <dbReference type="SAM" id="SignalP"/>
    </source>
</evidence>
<accession>A0A9N9WTJ7</accession>
<reference evidence="2" key="1">
    <citation type="submission" date="2022-01" db="EMBL/GenBank/DDBJ databases">
        <authorList>
            <person name="King R."/>
        </authorList>
    </citation>
    <scope>NUCLEOTIDE SEQUENCE</scope>
</reference>
<dbReference type="InterPro" id="IPR010562">
    <property type="entry name" value="Haemolymph_juvenile_hormone-bd"/>
</dbReference>
<evidence type="ECO:0000313" key="2">
    <source>
        <dbReference type="EMBL" id="CAG9805488.1"/>
    </source>
</evidence>
<dbReference type="PANTHER" id="PTHR11008">
    <property type="entry name" value="PROTEIN TAKEOUT-LIKE PROTEIN"/>
    <property type="match status" value="1"/>
</dbReference>
<name>A0A9N9WTJ7_9DIPT</name>
<dbReference type="Pfam" id="PF06585">
    <property type="entry name" value="JHBP"/>
    <property type="match status" value="1"/>
</dbReference>
<feature type="chain" id="PRO_5040460231" description="Hemolymph juvenile hormone binding protein" evidence="1">
    <location>
        <begin position="24"/>
        <end position="249"/>
    </location>
</feature>
<dbReference type="Gene3D" id="3.15.10.30">
    <property type="entry name" value="Haemolymph juvenile hormone binding protein"/>
    <property type="match status" value="1"/>
</dbReference>
<dbReference type="InterPro" id="IPR038606">
    <property type="entry name" value="To_sf"/>
</dbReference>
<reference evidence="2" key="2">
    <citation type="submission" date="2022-10" db="EMBL/GenBank/DDBJ databases">
        <authorList>
            <consortium name="ENA_rothamsted_submissions"/>
            <consortium name="culmorum"/>
            <person name="King R."/>
        </authorList>
    </citation>
    <scope>NUCLEOTIDE SEQUENCE</scope>
</reference>
<dbReference type="OrthoDB" id="8179031at2759"/>
<dbReference type="AlphaFoldDB" id="A0A9N9WTJ7"/>
<dbReference type="Proteomes" id="UP001153620">
    <property type="component" value="Chromosome 2"/>
</dbReference>
<proteinExistence type="predicted"/>
<organism evidence="2 3">
    <name type="scientific">Chironomus riparius</name>
    <dbReference type="NCBI Taxonomy" id="315576"/>
    <lineage>
        <taxon>Eukaryota</taxon>
        <taxon>Metazoa</taxon>
        <taxon>Ecdysozoa</taxon>
        <taxon>Arthropoda</taxon>
        <taxon>Hexapoda</taxon>
        <taxon>Insecta</taxon>
        <taxon>Pterygota</taxon>
        <taxon>Neoptera</taxon>
        <taxon>Endopterygota</taxon>
        <taxon>Diptera</taxon>
        <taxon>Nematocera</taxon>
        <taxon>Chironomoidea</taxon>
        <taxon>Chironomidae</taxon>
        <taxon>Chironominae</taxon>
        <taxon>Chironomus</taxon>
    </lineage>
</organism>
<dbReference type="EMBL" id="OU895878">
    <property type="protein sequence ID" value="CAG9805488.1"/>
    <property type="molecule type" value="Genomic_DNA"/>
</dbReference>
<protein>
    <recommendedName>
        <fullName evidence="4">Hemolymph juvenile hormone binding protein</fullName>
    </recommendedName>
</protein>
<evidence type="ECO:0000313" key="3">
    <source>
        <dbReference type="Proteomes" id="UP001153620"/>
    </source>
</evidence>
<dbReference type="SMART" id="SM00700">
    <property type="entry name" value="JHBP"/>
    <property type="match status" value="1"/>
</dbReference>
<keyword evidence="3" id="KW-1185">Reference proteome</keyword>